<feature type="compositionally biased region" description="Pro residues" evidence="1">
    <location>
        <begin position="34"/>
        <end position="48"/>
    </location>
</feature>
<keyword evidence="4" id="KW-1185">Reference proteome</keyword>
<proteinExistence type="predicted"/>
<evidence type="ECO:0000313" key="4">
    <source>
        <dbReference type="Proteomes" id="UP001500630"/>
    </source>
</evidence>
<feature type="compositionally biased region" description="Pro residues" evidence="1">
    <location>
        <begin position="71"/>
        <end position="93"/>
    </location>
</feature>
<feature type="compositionally biased region" description="Low complexity" evidence="1">
    <location>
        <begin position="61"/>
        <end position="70"/>
    </location>
</feature>
<comment type="caution">
    <text evidence="3">The sequence shown here is derived from an EMBL/GenBank/DDBJ whole genome shotgun (WGS) entry which is preliminary data.</text>
</comment>
<feature type="compositionally biased region" description="Low complexity" evidence="1">
    <location>
        <begin position="197"/>
        <end position="214"/>
    </location>
</feature>
<feature type="compositionally biased region" description="Pro residues" evidence="1">
    <location>
        <begin position="103"/>
        <end position="116"/>
    </location>
</feature>
<evidence type="ECO:0000313" key="3">
    <source>
        <dbReference type="EMBL" id="GAA3574357.1"/>
    </source>
</evidence>
<keyword evidence="2" id="KW-1133">Transmembrane helix</keyword>
<feature type="transmembrane region" description="Helical" evidence="2">
    <location>
        <begin position="154"/>
        <end position="175"/>
    </location>
</feature>
<feature type="region of interest" description="Disordered" evidence="1">
    <location>
        <begin position="1"/>
        <end position="144"/>
    </location>
</feature>
<protein>
    <recommendedName>
        <fullName evidence="5">Serine/threonine protein kinase</fullName>
    </recommendedName>
</protein>
<evidence type="ECO:0008006" key="5">
    <source>
        <dbReference type="Google" id="ProtNLM"/>
    </source>
</evidence>
<sequence>MADVGDQRPSYDSPTTPFRKIVLPAEETIRISRPPAPGPSSPIKPPNQAPGQPSNQPPSQAPAQPQNQPQNQPPGQPQNQPPGQPQNQPPGQPPSQQNQSPNQEPPRQPPVWPPANFPVSGNRGQQRTQPPPHHPLPIPPKPPARRLGDIPIKAIYLLGAILGTVVAVALIFVLFSGDVPANKQSSETVAPVAPVPSASVSASASPSPTVSESPIVLPPVPESKKFPTLSGTASLVSGLITDKTVGITYPRLAAPWKAKSFPPFSIAQRIGKVAIPHTVVASAMFPGDSPTKKPTTNADYREIATQAARWAMRTQYPKGATLAWTGSQKNPLGKGWTLGFKVTFTSGGKQQVAQAVVTVVEVGKTKPGMLMASIPESNKTRWPDLNTLIKQVRPL</sequence>
<dbReference type="Proteomes" id="UP001500630">
    <property type="component" value="Unassembled WGS sequence"/>
</dbReference>
<name>A0ABP6XYZ8_9ACTN</name>
<organism evidence="3 4">
    <name type="scientific">Nonomuraea rosea</name>
    <dbReference type="NCBI Taxonomy" id="638574"/>
    <lineage>
        <taxon>Bacteria</taxon>
        <taxon>Bacillati</taxon>
        <taxon>Actinomycetota</taxon>
        <taxon>Actinomycetes</taxon>
        <taxon>Streptosporangiales</taxon>
        <taxon>Streptosporangiaceae</taxon>
        <taxon>Nonomuraea</taxon>
    </lineage>
</organism>
<reference evidence="4" key="1">
    <citation type="journal article" date="2019" name="Int. J. Syst. Evol. Microbiol.">
        <title>The Global Catalogue of Microorganisms (GCM) 10K type strain sequencing project: providing services to taxonomists for standard genome sequencing and annotation.</title>
        <authorList>
            <consortium name="The Broad Institute Genomics Platform"/>
            <consortium name="The Broad Institute Genome Sequencing Center for Infectious Disease"/>
            <person name="Wu L."/>
            <person name="Ma J."/>
        </authorList>
    </citation>
    <scope>NUCLEOTIDE SEQUENCE [LARGE SCALE GENOMIC DNA]</scope>
    <source>
        <strain evidence="4">JCM 17326</strain>
    </source>
</reference>
<dbReference type="RefSeq" id="WP_345567608.1">
    <property type="nucleotide sequence ID" value="NZ_BAABDQ010000015.1"/>
</dbReference>
<dbReference type="PRINTS" id="PR01217">
    <property type="entry name" value="PRICHEXTENSN"/>
</dbReference>
<evidence type="ECO:0000256" key="1">
    <source>
        <dbReference type="SAM" id="MobiDB-lite"/>
    </source>
</evidence>
<feature type="region of interest" description="Disordered" evidence="1">
    <location>
        <begin position="197"/>
        <end position="216"/>
    </location>
</feature>
<evidence type="ECO:0000256" key="2">
    <source>
        <dbReference type="SAM" id="Phobius"/>
    </source>
</evidence>
<gene>
    <name evidence="3" type="ORF">GCM10022419_064350</name>
</gene>
<keyword evidence="2" id="KW-0472">Membrane</keyword>
<dbReference type="EMBL" id="BAABDQ010000015">
    <property type="protein sequence ID" value="GAA3574357.1"/>
    <property type="molecule type" value="Genomic_DNA"/>
</dbReference>
<feature type="compositionally biased region" description="Pro residues" evidence="1">
    <location>
        <begin position="129"/>
        <end position="142"/>
    </location>
</feature>
<keyword evidence="2" id="KW-0812">Transmembrane</keyword>
<accession>A0ABP6XYZ8</accession>